<proteinExistence type="predicted"/>
<protein>
    <submittedName>
        <fullName evidence="2">Uncharacterized protein</fullName>
    </submittedName>
</protein>
<evidence type="ECO:0000313" key="3">
    <source>
        <dbReference type="Proteomes" id="UP000239649"/>
    </source>
</evidence>
<keyword evidence="3" id="KW-1185">Reference proteome</keyword>
<accession>A0A2P6VJL5</accession>
<dbReference type="AlphaFoldDB" id="A0A2P6VJL5"/>
<dbReference type="OrthoDB" id="520840at2759"/>
<dbReference type="EMBL" id="LHPF02000005">
    <property type="protein sequence ID" value="PSC74282.1"/>
    <property type="molecule type" value="Genomic_DNA"/>
</dbReference>
<name>A0A2P6VJL5_9CHLO</name>
<gene>
    <name evidence="2" type="ORF">C2E20_2654</name>
</gene>
<dbReference type="Proteomes" id="UP000239649">
    <property type="component" value="Unassembled WGS sequence"/>
</dbReference>
<sequence length="294" mass="31423">MGLCLSAAKPGAGPVCAVCSYASPAPWKELSVVERERWVRLDDKPVCKKCFLVIQKEQAAFYKERRTYARIKSEAYPPVTAGLQPLHLLPSGCAWEDTLSFTEGWRPPSTLQRLLSAIRLSQQEDPRSHQGVQRKPSGYVPPPAPAQHTPSRPAGQGAAPRGLAPTTAAPPGGGDGEEAAPRPLPPQPPPQQQAQQRQERLPEYGEQQQQQQQQQQLGTELLEGLTSVLIVEEASLVSMDFDAPPPLDPTAPQQQQLAEAAAAAARAAAAAQAVAEVYAASDHAGQETTACKAA</sequence>
<feature type="compositionally biased region" description="Low complexity" evidence="1">
    <location>
        <begin position="157"/>
        <end position="170"/>
    </location>
</feature>
<organism evidence="2 3">
    <name type="scientific">Micractinium conductrix</name>
    <dbReference type="NCBI Taxonomy" id="554055"/>
    <lineage>
        <taxon>Eukaryota</taxon>
        <taxon>Viridiplantae</taxon>
        <taxon>Chlorophyta</taxon>
        <taxon>core chlorophytes</taxon>
        <taxon>Trebouxiophyceae</taxon>
        <taxon>Chlorellales</taxon>
        <taxon>Chlorellaceae</taxon>
        <taxon>Chlorella clade</taxon>
        <taxon>Micractinium</taxon>
    </lineage>
</organism>
<feature type="region of interest" description="Disordered" evidence="1">
    <location>
        <begin position="121"/>
        <end position="215"/>
    </location>
</feature>
<evidence type="ECO:0000256" key="1">
    <source>
        <dbReference type="SAM" id="MobiDB-lite"/>
    </source>
</evidence>
<comment type="caution">
    <text evidence="2">The sequence shown here is derived from an EMBL/GenBank/DDBJ whole genome shotgun (WGS) entry which is preliminary data.</text>
</comment>
<evidence type="ECO:0000313" key="2">
    <source>
        <dbReference type="EMBL" id="PSC74282.1"/>
    </source>
</evidence>
<reference evidence="2 3" key="1">
    <citation type="journal article" date="2018" name="Plant J.">
        <title>Genome sequences of Chlorella sorokiniana UTEX 1602 and Micractinium conductrix SAG 241.80: implications to maltose excretion by a green alga.</title>
        <authorList>
            <person name="Arriola M.B."/>
            <person name="Velmurugan N."/>
            <person name="Zhang Y."/>
            <person name="Plunkett M.H."/>
            <person name="Hondzo H."/>
            <person name="Barney B.M."/>
        </authorList>
    </citation>
    <scope>NUCLEOTIDE SEQUENCE [LARGE SCALE GENOMIC DNA]</scope>
    <source>
        <strain evidence="2 3">SAG 241.80</strain>
    </source>
</reference>
<feature type="compositionally biased region" description="Pro residues" evidence="1">
    <location>
        <begin position="182"/>
        <end position="191"/>
    </location>
</feature>